<keyword evidence="4" id="KW-0067">ATP-binding</keyword>
<sequence length="402" mass="43167">MRGAPPPLYPWQAEAINLVAASRRSLCYTAPTGGGKSRVADELLRLSLTNFPAAKALVVLPYVALVREKVASLESLLRPLGIKVRGYAGVECEGAPLGSSRERCAVTTIEKASSCVNRLFETGEISLLSVVVVDELHMVSEDERGCALEGMLAKIRHGVKSGKVSSDGPQIVCMSATVGKSSMERLARWLDAEIYVSHHRPVELKEYVVCVGGVYAKENRGEAGWELTRVADSPSRVELEIVAELVGQVFVNAHSSLVFCSSKSQCSVYATKLASLLPVNPNTAHLREECVARLYEAAEGEPDQALVACVRSGLAWHHAGLTTAEKRVIEEGFRAGAILALTCTTTLAAGVNLPARRCVILRGFIAGLPTPSMAQYKQMAGRAGRKGQSDFGESFLVTTKQE</sequence>
<dbReference type="STRING" id="436017.A4S7G6"/>
<dbReference type="SMART" id="SM00487">
    <property type="entry name" value="DEXDc"/>
    <property type="match status" value="1"/>
</dbReference>
<dbReference type="PANTHER" id="PTHR47961:SF6">
    <property type="entry name" value="DNA-DIRECTED DNA POLYMERASE"/>
    <property type="match status" value="1"/>
</dbReference>
<dbReference type="HOGENOM" id="CLU_686225_0_0_1"/>
<dbReference type="CDD" id="cd18795">
    <property type="entry name" value="SF2_C_Ski2"/>
    <property type="match status" value="1"/>
</dbReference>
<evidence type="ECO:0000313" key="8">
    <source>
        <dbReference type="Proteomes" id="UP000001568"/>
    </source>
</evidence>
<dbReference type="GO" id="GO:0016787">
    <property type="term" value="F:hydrolase activity"/>
    <property type="evidence" value="ECO:0007669"/>
    <property type="project" value="UniProtKB-KW"/>
</dbReference>
<dbReference type="OMA" id="WKDHRSL"/>
<evidence type="ECO:0000259" key="5">
    <source>
        <dbReference type="PROSITE" id="PS51192"/>
    </source>
</evidence>
<dbReference type="InterPro" id="IPR027417">
    <property type="entry name" value="P-loop_NTPase"/>
</dbReference>
<dbReference type="RefSeq" id="XP_001421269.1">
    <property type="nucleotide sequence ID" value="XM_001421232.1"/>
</dbReference>
<dbReference type="PROSITE" id="PS51192">
    <property type="entry name" value="HELICASE_ATP_BIND_1"/>
    <property type="match status" value="1"/>
</dbReference>
<organism evidence="7 8">
    <name type="scientific">Ostreococcus lucimarinus (strain CCE9901)</name>
    <dbReference type="NCBI Taxonomy" id="436017"/>
    <lineage>
        <taxon>Eukaryota</taxon>
        <taxon>Viridiplantae</taxon>
        <taxon>Chlorophyta</taxon>
        <taxon>Mamiellophyceae</taxon>
        <taxon>Mamiellales</taxon>
        <taxon>Bathycoccaceae</taxon>
        <taxon>Ostreococcus</taxon>
    </lineage>
</organism>
<feature type="domain" description="Helicase ATP-binding" evidence="5">
    <location>
        <begin position="17"/>
        <end position="196"/>
    </location>
</feature>
<dbReference type="Pfam" id="PF00271">
    <property type="entry name" value="Helicase_C"/>
    <property type="match status" value="1"/>
</dbReference>
<feature type="non-terminal residue" evidence="7">
    <location>
        <position position="402"/>
    </location>
</feature>
<dbReference type="GO" id="GO:0004386">
    <property type="term" value="F:helicase activity"/>
    <property type="evidence" value="ECO:0007669"/>
    <property type="project" value="UniProtKB-KW"/>
</dbReference>
<keyword evidence="3" id="KW-0347">Helicase</keyword>
<dbReference type="Gene3D" id="3.40.50.300">
    <property type="entry name" value="P-loop containing nucleotide triphosphate hydrolases"/>
    <property type="match status" value="2"/>
</dbReference>
<protein>
    <submittedName>
        <fullName evidence="7">Uncharacterized protein</fullName>
    </submittedName>
</protein>
<dbReference type="InterPro" id="IPR001650">
    <property type="entry name" value="Helicase_C-like"/>
</dbReference>
<dbReference type="eggNOG" id="KOG0950">
    <property type="taxonomic scope" value="Eukaryota"/>
</dbReference>
<dbReference type="InterPro" id="IPR011545">
    <property type="entry name" value="DEAD/DEAH_box_helicase_dom"/>
</dbReference>
<dbReference type="GO" id="GO:0005524">
    <property type="term" value="F:ATP binding"/>
    <property type="evidence" value="ECO:0007669"/>
    <property type="project" value="UniProtKB-KW"/>
</dbReference>
<dbReference type="Pfam" id="PF00270">
    <property type="entry name" value="DEAD"/>
    <property type="match status" value="1"/>
</dbReference>
<evidence type="ECO:0000313" key="7">
    <source>
        <dbReference type="EMBL" id="ABO99562.1"/>
    </source>
</evidence>
<dbReference type="InterPro" id="IPR050474">
    <property type="entry name" value="Hel308_SKI2-like"/>
</dbReference>
<evidence type="ECO:0000256" key="3">
    <source>
        <dbReference type="ARBA" id="ARBA00022806"/>
    </source>
</evidence>
<dbReference type="OrthoDB" id="2320933at2759"/>
<dbReference type="KEGG" id="olu:OSTLU_43137"/>
<evidence type="ECO:0000256" key="4">
    <source>
        <dbReference type="ARBA" id="ARBA00022840"/>
    </source>
</evidence>
<dbReference type="EMBL" id="CP000594">
    <property type="protein sequence ID" value="ABO99562.1"/>
    <property type="molecule type" value="Genomic_DNA"/>
</dbReference>
<accession>A4S7G6</accession>
<keyword evidence="8" id="KW-1185">Reference proteome</keyword>
<dbReference type="Proteomes" id="UP000001568">
    <property type="component" value="Chromosome 14"/>
</dbReference>
<dbReference type="PROSITE" id="PS51194">
    <property type="entry name" value="HELICASE_CTER"/>
    <property type="match status" value="1"/>
</dbReference>
<dbReference type="Gramene" id="ABO99562">
    <property type="protein sequence ID" value="ABO99562"/>
    <property type="gene ID" value="OSTLU_43137"/>
</dbReference>
<feature type="domain" description="Helicase C-terminal" evidence="6">
    <location>
        <begin position="245"/>
        <end position="402"/>
    </location>
</feature>
<dbReference type="InterPro" id="IPR014001">
    <property type="entry name" value="Helicase_ATP-bd"/>
</dbReference>
<keyword evidence="1" id="KW-0547">Nucleotide-binding</keyword>
<dbReference type="AlphaFoldDB" id="A4S7G6"/>
<dbReference type="PANTHER" id="PTHR47961">
    <property type="entry name" value="DNA POLYMERASE THETA, PUTATIVE (AFU_ORTHOLOGUE AFUA_1G05260)-RELATED"/>
    <property type="match status" value="1"/>
</dbReference>
<name>A4S7G6_OSTLU</name>
<dbReference type="SMART" id="SM00490">
    <property type="entry name" value="HELICc"/>
    <property type="match status" value="1"/>
</dbReference>
<dbReference type="SUPFAM" id="SSF52540">
    <property type="entry name" value="P-loop containing nucleoside triphosphate hydrolases"/>
    <property type="match status" value="2"/>
</dbReference>
<proteinExistence type="predicted"/>
<evidence type="ECO:0000256" key="1">
    <source>
        <dbReference type="ARBA" id="ARBA00022741"/>
    </source>
</evidence>
<gene>
    <name evidence="7" type="ORF">OSTLU_43137</name>
</gene>
<dbReference type="GO" id="GO:0003676">
    <property type="term" value="F:nucleic acid binding"/>
    <property type="evidence" value="ECO:0007669"/>
    <property type="project" value="InterPro"/>
</dbReference>
<evidence type="ECO:0000259" key="6">
    <source>
        <dbReference type="PROSITE" id="PS51194"/>
    </source>
</evidence>
<reference evidence="7 8" key="1">
    <citation type="journal article" date="2007" name="Proc. Natl. Acad. Sci. U.S.A.">
        <title>The tiny eukaryote Ostreococcus provides genomic insights into the paradox of plankton speciation.</title>
        <authorList>
            <person name="Palenik B."/>
            <person name="Grimwood J."/>
            <person name="Aerts A."/>
            <person name="Rouze P."/>
            <person name="Salamov A."/>
            <person name="Putnam N."/>
            <person name="Dupont C."/>
            <person name="Jorgensen R."/>
            <person name="Derelle E."/>
            <person name="Rombauts S."/>
            <person name="Zhou K."/>
            <person name="Otillar R."/>
            <person name="Merchant S.S."/>
            <person name="Podell S."/>
            <person name="Gaasterland T."/>
            <person name="Napoli C."/>
            <person name="Gendler K."/>
            <person name="Manuell A."/>
            <person name="Tai V."/>
            <person name="Vallon O."/>
            <person name="Piganeau G."/>
            <person name="Jancek S."/>
            <person name="Heijde M."/>
            <person name="Jabbari K."/>
            <person name="Bowler C."/>
            <person name="Lohr M."/>
            <person name="Robbens S."/>
            <person name="Werner G."/>
            <person name="Dubchak I."/>
            <person name="Pazour G.J."/>
            <person name="Ren Q."/>
            <person name="Paulsen I."/>
            <person name="Delwiche C."/>
            <person name="Schmutz J."/>
            <person name="Rokhsar D."/>
            <person name="Van de Peer Y."/>
            <person name="Moreau H."/>
            <person name="Grigoriev I.V."/>
        </authorList>
    </citation>
    <scope>NUCLEOTIDE SEQUENCE [LARGE SCALE GENOMIC DNA]</scope>
    <source>
        <strain evidence="7 8">CCE9901</strain>
    </source>
</reference>
<dbReference type="GeneID" id="5005576"/>
<evidence type="ECO:0000256" key="2">
    <source>
        <dbReference type="ARBA" id="ARBA00022801"/>
    </source>
</evidence>
<keyword evidence="2" id="KW-0378">Hydrolase</keyword>